<dbReference type="InterPro" id="IPR025836">
    <property type="entry name" value="Zn_knuckle_CX2CX4HX4C"/>
</dbReference>
<protein>
    <recommendedName>
        <fullName evidence="2">CCHC-type domain-containing protein</fullName>
    </recommendedName>
</protein>
<dbReference type="EMBL" id="BAABME010029511">
    <property type="protein sequence ID" value="GAA0183762.1"/>
    <property type="molecule type" value="Genomic_DNA"/>
</dbReference>
<dbReference type="AlphaFoldDB" id="A0AAV3RTN8"/>
<proteinExistence type="predicted"/>
<keyword evidence="4" id="KW-1185">Reference proteome</keyword>
<dbReference type="SMART" id="SM00343">
    <property type="entry name" value="ZnF_C2HC"/>
    <property type="match status" value="1"/>
</dbReference>
<evidence type="ECO:0000313" key="4">
    <source>
        <dbReference type="Proteomes" id="UP001454036"/>
    </source>
</evidence>
<dbReference type="Pfam" id="PF14392">
    <property type="entry name" value="zf-CCHC_4"/>
    <property type="match status" value="1"/>
</dbReference>
<dbReference type="PROSITE" id="PS50158">
    <property type="entry name" value="ZF_CCHC"/>
    <property type="match status" value="1"/>
</dbReference>
<evidence type="ECO:0000256" key="1">
    <source>
        <dbReference type="PROSITE-ProRule" id="PRU00047"/>
    </source>
</evidence>
<keyword evidence="1" id="KW-0862">Zinc</keyword>
<dbReference type="InterPro" id="IPR001878">
    <property type="entry name" value="Znf_CCHC"/>
</dbReference>
<dbReference type="InterPro" id="IPR040256">
    <property type="entry name" value="At4g02000-like"/>
</dbReference>
<evidence type="ECO:0000313" key="3">
    <source>
        <dbReference type="EMBL" id="GAA0183762.1"/>
    </source>
</evidence>
<keyword evidence="1" id="KW-0863">Zinc-finger</keyword>
<comment type="caution">
    <text evidence="3">The sequence shown here is derived from an EMBL/GenBank/DDBJ whole genome shotgun (WGS) entry which is preliminary data.</text>
</comment>
<dbReference type="Proteomes" id="UP001454036">
    <property type="component" value="Unassembled WGS sequence"/>
</dbReference>
<dbReference type="PANTHER" id="PTHR31286">
    <property type="entry name" value="GLYCINE-RICH CELL WALL STRUCTURAL PROTEIN 1.8-LIKE"/>
    <property type="match status" value="1"/>
</dbReference>
<sequence length="256" mass="28975">MNCSLTEEEAKPVVLEEDDLIDGVVECEAGIYVKIHSLKLSFVSIKNFTLAMGKAWNCKDIRVSRISGLILHVFFPTIEEKLRVMENGPWCFDNNLIVMQSWVRGVDPIDAPFEECKFWFHIRGLKEEYYTKEVASKLSSSFTKCEVLELRKDKGGKKFFLAKAILNINQPIRRVVNFKVGDALGAGYLAYERLPYLCFHCGLLGHLIRQCPNLPEGATPQNHVVYGLWIKAPAEKSRVEFRLVDGAGNNAKPPLP</sequence>
<gene>
    <name evidence="3" type="ORF">LIER_42461</name>
</gene>
<dbReference type="PANTHER" id="PTHR31286:SF167">
    <property type="entry name" value="OS09G0268800 PROTEIN"/>
    <property type="match status" value="1"/>
</dbReference>
<keyword evidence="1" id="KW-0479">Metal-binding</keyword>
<name>A0AAV3RTN8_LITER</name>
<organism evidence="3 4">
    <name type="scientific">Lithospermum erythrorhizon</name>
    <name type="common">Purple gromwell</name>
    <name type="synonym">Lithospermum officinale var. erythrorhizon</name>
    <dbReference type="NCBI Taxonomy" id="34254"/>
    <lineage>
        <taxon>Eukaryota</taxon>
        <taxon>Viridiplantae</taxon>
        <taxon>Streptophyta</taxon>
        <taxon>Embryophyta</taxon>
        <taxon>Tracheophyta</taxon>
        <taxon>Spermatophyta</taxon>
        <taxon>Magnoliopsida</taxon>
        <taxon>eudicotyledons</taxon>
        <taxon>Gunneridae</taxon>
        <taxon>Pentapetalae</taxon>
        <taxon>asterids</taxon>
        <taxon>lamiids</taxon>
        <taxon>Boraginales</taxon>
        <taxon>Boraginaceae</taxon>
        <taxon>Boraginoideae</taxon>
        <taxon>Lithospermeae</taxon>
        <taxon>Lithospermum</taxon>
    </lineage>
</organism>
<dbReference type="GO" id="GO:0008270">
    <property type="term" value="F:zinc ion binding"/>
    <property type="evidence" value="ECO:0007669"/>
    <property type="project" value="UniProtKB-KW"/>
</dbReference>
<dbReference type="InterPro" id="IPR036875">
    <property type="entry name" value="Znf_CCHC_sf"/>
</dbReference>
<reference evidence="3 4" key="1">
    <citation type="submission" date="2024-01" db="EMBL/GenBank/DDBJ databases">
        <title>The complete chloroplast genome sequence of Lithospermum erythrorhizon: insights into the phylogenetic relationship among Boraginaceae species and the maternal lineages of purple gromwells.</title>
        <authorList>
            <person name="Okada T."/>
            <person name="Watanabe K."/>
        </authorList>
    </citation>
    <scope>NUCLEOTIDE SEQUENCE [LARGE SCALE GENOMIC DNA]</scope>
</reference>
<evidence type="ECO:0000259" key="2">
    <source>
        <dbReference type="PROSITE" id="PS50158"/>
    </source>
</evidence>
<feature type="domain" description="CCHC-type" evidence="2">
    <location>
        <begin position="198"/>
        <end position="213"/>
    </location>
</feature>
<accession>A0AAV3RTN8</accession>
<dbReference type="Gene3D" id="4.10.60.10">
    <property type="entry name" value="Zinc finger, CCHC-type"/>
    <property type="match status" value="1"/>
</dbReference>
<dbReference type="SUPFAM" id="SSF57756">
    <property type="entry name" value="Retrovirus zinc finger-like domains"/>
    <property type="match status" value="1"/>
</dbReference>
<dbReference type="GO" id="GO:0003676">
    <property type="term" value="F:nucleic acid binding"/>
    <property type="evidence" value="ECO:0007669"/>
    <property type="project" value="InterPro"/>
</dbReference>